<dbReference type="EC" id="3.1.3.48" evidence="2"/>
<dbReference type="AlphaFoldDB" id="A0A5N6N5N7"/>
<evidence type="ECO:0000256" key="2">
    <source>
        <dbReference type="ARBA" id="ARBA00013064"/>
    </source>
</evidence>
<dbReference type="Gene3D" id="3.40.50.12350">
    <property type="match status" value="1"/>
</dbReference>
<dbReference type="GO" id="GO:0005634">
    <property type="term" value="C:nucleus"/>
    <property type="evidence" value="ECO:0007669"/>
    <property type="project" value="TreeGrafter"/>
</dbReference>
<dbReference type="PANTHER" id="PTHR10190:SF16">
    <property type="entry name" value="DEVELOPMENTAL PROTEIN EYES ABSENT"/>
    <property type="match status" value="1"/>
</dbReference>
<dbReference type="Proteomes" id="UP000326396">
    <property type="component" value="Linkage Group LG3"/>
</dbReference>
<comment type="catalytic activity">
    <reaction evidence="7">
        <text>O-phospho-L-tyrosyl-[protein] + H2O = L-tyrosyl-[protein] + phosphate</text>
        <dbReference type="Rhea" id="RHEA:10684"/>
        <dbReference type="Rhea" id="RHEA-COMP:10136"/>
        <dbReference type="Rhea" id="RHEA-COMP:20101"/>
        <dbReference type="ChEBI" id="CHEBI:15377"/>
        <dbReference type="ChEBI" id="CHEBI:43474"/>
        <dbReference type="ChEBI" id="CHEBI:46858"/>
        <dbReference type="ChEBI" id="CHEBI:61978"/>
        <dbReference type="EC" id="3.1.3.48"/>
    </reaction>
</comment>
<feature type="active site" description="Proton donor" evidence="8">
    <location>
        <position position="68"/>
    </location>
</feature>
<keyword evidence="3 9" id="KW-0479">Metal-binding</keyword>
<gene>
    <name evidence="10" type="ORF">E3N88_25234</name>
</gene>
<feature type="binding site" evidence="9">
    <location>
        <position position="66"/>
    </location>
    <ligand>
        <name>Mg(2+)</name>
        <dbReference type="ChEBI" id="CHEBI:18420"/>
    </ligand>
</feature>
<reference evidence="10 11" key="1">
    <citation type="submission" date="2019-05" db="EMBL/GenBank/DDBJ databases">
        <title>Mikania micrantha, genome provides insights into the molecular mechanism of rapid growth.</title>
        <authorList>
            <person name="Liu B."/>
        </authorList>
    </citation>
    <scope>NUCLEOTIDE SEQUENCE [LARGE SCALE GENOMIC DNA]</scope>
    <source>
        <strain evidence="10">NLD-2019</strain>
        <tissue evidence="10">Leaf</tissue>
    </source>
</reference>
<dbReference type="GO" id="GO:0045739">
    <property type="term" value="P:positive regulation of DNA repair"/>
    <property type="evidence" value="ECO:0007669"/>
    <property type="project" value="TreeGrafter"/>
</dbReference>
<comment type="cofactor">
    <cofactor evidence="9">
        <name>Mg(2+)</name>
        <dbReference type="ChEBI" id="CHEBI:18420"/>
    </cofactor>
    <text evidence="9">Binds 1 Mg(2+) ion per subunit.</text>
</comment>
<dbReference type="NCBIfam" id="TIGR01658">
    <property type="entry name" value="EYA-cons_domain"/>
    <property type="match status" value="1"/>
</dbReference>
<keyword evidence="6" id="KW-0904">Protein phosphatase</keyword>
<dbReference type="PANTHER" id="PTHR10190">
    <property type="entry name" value="EYES ABSENT"/>
    <property type="match status" value="1"/>
</dbReference>
<dbReference type="InterPro" id="IPR038102">
    <property type="entry name" value="EYA_dom_sf"/>
</dbReference>
<dbReference type="GO" id="GO:0046872">
    <property type="term" value="F:metal ion binding"/>
    <property type="evidence" value="ECO:0007669"/>
    <property type="project" value="UniProtKB-KW"/>
</dbReference>
<keyword evidence="5 9" id="KW-0460">Magnesium</keyword>
<organism evidence="10 11">
    <name type="scientific">Mikania micrantha</name>
    <name type="common">bitter vine</name>
    <dbReference type="NCBI Taxonomy" id="192012"/>
    <lineage>
        <taxon>Eukaryota</taxon>
        <taxon>Viridiplantae</taxon>
        <taxon>Streptophyta</taxon>
        <taxon>Embryophyta</taxon>
        <taxon>Tracheophyta</taxon>
        <taxon>Spermatophyta</taxon>
        <taxon>Magnoliopsida</taxon>
        <taxon>eudicotyledons</taxon>
        <taxon>Gunneridae</taxon>
        <taxon>Pentapetalae</taxon>
        <taxon>asterids</taxon>
        <taxon>campanulids</taxon>
        <taxon>Asterales</taxon>
        <taxon>Asteraceae</taxon>
        <taxon>Asteroideae</taxon>
        <taxon>Heliantheae alliance</taxon>
        <taxon>Eupatorieae</taxon>
        <taxon>Mikania</taxon>
    </lineage>
</organism>
<accession>A0A5N6N5N7</accession>
<protein>
    <recommendedName>
        <fullName evidence="2">protein-tyrosine-phosphatase</fullName>
        <ecNumber evidence="2">3.1.3.48</ecNumber>
    </recommendedName>
</protein>
<feature type="binding site" evidence="9">
    <location>
        <position position="68"/>
    </location>
    <ligand>
        <name>Mg(2+)</name>
        <dbReference type="ChEBI" id="CHEBI:18420"/>
    </ligand>
</feature>
<dbReference type="SUPFAM" id="SSF56784">
    <property type="entry name" value="HAD-like"/>
    <property type="match status" value="1"/>
</dbReference>
<comment type="caution">
    <text evidence="10">The sequence shown here is derived from an EMBL/GenBank/DDBJ whole genome shotgun (WGS) entry which is preliminary data.</text>
</comment>
<dbReference type="InterPro" id="IPR036412">
    <property type="entry name" value="HAD-like_sf"/>
</dbReference>
<evidence type="ECO:0000256" key="8">
    <source>
        <dbReference type="PIRSR" id="PIRSR628472-1"/>
    </source>
</evidence>
<dbReference type="InterPro" id="IPR006545">
    <property type="entry name" value="EYA_dom"/>
</dbReference>
<keyword evidence="4" id="KW-0378">Hydrolase</keyword>
<feature type="binding site" evidence="9">
    <location>
        <position position="291"/>
    </location>
    <ligand>
        <name>Mg(2+)</name>
        <dbReference type="ChEBI" id="CHEBI:18420"/>
    </ligand>
</feature>
<comment type="similarity">
    <text evidence="1">Belongs to the HAD-like hydrolase superfamily. EYA family.</text>
</comment>
<evidence type="ECO:0000313" key="10">
    <source>
        <dbReference type="EMBL" id="KAD4385066.1"/>
    </source>
</evidence>
<evidence type="ECO:0000256" key="1">
    <source>
        <dbReference type="ARBA" id="ARBA00010501"/>
    </source>
</evidence>
<keyword evidence="11" id="KW-1185">Reference proteome</keyword>
<dbReference type="InterPro" id="IPR028472">
    <property type="entry name" value="EYA"/>
</dbReference>
<evidence type="ECO:0000256" key="4">
    <source>
        <dbReference type="ARBA" id="ARBA00022801"/>
    </source>
</evidence>
<evidence type="ECO:0000256" key="9">
    <source>
        <dbReference type="PIRSR" id="PIRSR628472-2"/>
    </source>
</evidence>
<evidence type="ECO:0000256" key="7">
    <source>
        <dbReference type="ARBA" id="ARBA00051722"/>
    </source>
</evidence>
<proteinExistence type="inferred from homology"/>
<dbReference type="OrthoDB" id="167668at2759"/>
<dbReference type="GO" id="GO:0030154">
    <property type="term" value="P:cell differentiation"/>
    <property type="evidence" value="ECO:0007669"/>
    <property type="project" value="TreeGrafter"/>
</dbReference>
<evidence type="ECO:0000313" key="11">
    <source>
        <dbReference type="Proteomes" id="UP000326396"/>
    </source>
</evidence>
<dbReference type="GO" id="GO:0004725">
    <property type="term" value="F:protein tyrosine phosphatase activity"/>
    <property type="evidence" value="ECO:0007669"/>
    <property type="project" value="UniProtKB-EC"/>
</dbReference>
<feature type="active site" description="Nucleophile" evidence="8">
    <location>
        <position position="66"/>
    </location>
</feature>
<evidence type="ECO:0000256" key="3">
    <source>
        <dbReference type="ARBA" id="ARBA00022723"/>
    </source>
</evidence>
<sequence>MRAQVISPGSRGNVRGFRWHKLYIVVCEGIGDERWDEVNVAEGRRRCGRGTAMQCFQSKLNVFVWDMDETLILLKSLITGAYTKAFNGSKDVQKGIEIGKTWENQILRICDDYFFYEQIEGCNKPFVDAMREYDDGLDLTDYDFANDGFVGTAFDDDANKKKLAYRHRIIAHKYKKGLRSLFGEKMIKSWDNLYEVTDDLTDKWLSSARACVAQCASGNKDSNGSGAENINVIVTSGSLIPSLVKCLLFRLDDLISYDNVYSSWEVGKYQCFSLIKERFNGPNVQFCAIGDGWEECEAAENMQWPFVQVDPLPVTTSHRFPGLNLGTLGHYISVVYGDHDGDDDDDDDE</sequence>
<evidence type="ECO:0000256" key="6">
    <source>
        <dbReference type="ARBA" id="ARBA00022912"/>
    </source>
</evidence>
<dbReference type="EMBL" id="SZYD01000013">
    <property type="protein sequence ID" value="KAD4385066.1"/>
    <property type="molecule type" value="Genomic_DNA"/>
</dbReference>
<name>A0A5N6N5N7_9ASTR</name>
<evidence type="ECO:0000256" key="5">
    <source>
        <dbReference type="ARBA" id="ARBA00022842"/>
    </source>
</evidence>